<feature type="binding site" evidence="9 12">
    <location>
        <position position="317"/>
    </location>
    <ligand>
        <name>Mg(2+)</name>
        <dbReference type="ChEBI" id="CHEBI:18420"/>
    </ligand>
</feature>
<dbReference type="GO" id="GO:0009986">
    <property type="term" value="C:cell surface"/>
    <property type="evidence" value="ECO:0007669"/>
    <property type="project" value="UniProtKB-SubCell"/>
</dbReference>
<dbReference type="HAMAP" id="MF_00318">
    <property type="entry name" value="Enolase"/>
    <property type="match status" value="1"/>
</dbReference>
<dbReference type="GO" id="GO:0005576">
    <property type="term" value="C:extracellular region"/>
    <property type="evidence" value="ECO:0007669"/>
    <property type="project" value="UniProtKB-SubCell"/>
</dbReference>
<comment type="cofactor">
    <cofactor evidence="9">
        <name>Mg(2+)</name>
        <dbReference type="ChEBI" id="CHEBI:18420"/>
    </cofactor>
    <text evidence="9">Binds a second Mg(2+) ion via substrate during catalysis.</text>
</comment>
<evidence type="ECO:0000256" key="10">
    <source>
        <dbReference type="PIRSR" id="PIRSR001400-1"/>
    </source>
</evidence>
<feature type="binding site" evidence="9 12">
    <location>
        <position position="290"/>
    </location>
    <ligand>
        <name>Mg(2+)</name>
        <dbReference type="ChEBI" id="CHEBI:18420"/>
    </ligand>
</feature>
<dbReference type="SUPFAM" id="SSF51604">
    <property type="entry name" value="Enolase C-terminal domain-like"/>
    <property type="match status" value="1"/>
</dbReference>
<dbReference type="GO" id="GO:0000015">
    <property type="term" value="C:phosphopyruvate hydratase complex"/>
    <property type="evidence" value="ECO:0007669"/>
    <property type="project" value="InterPro"/>
</dbReference>
<dbReference type="PANTHER" id="PTHR11902">
    <property type="entry name" value="ENOLASE"/>
    <property type="match status" value="1"/>
</dbReference>
<proteinExistence type="inferred from homology"/>
<evidence type="ECO:0000259" key="15">
    <source>
        <dbReference type="SMART" id="SM01193"/>
    </source>
</evidence>
<evidence type="ECO:0000256" key="2">
    <source>
        <dbReference type="ARBA" id="ARBA00009604"/>
    </source>
</evidence>
<dbReference type="InterPro" id="IPR000941">
    <property type="entry name" value="Enolase"/>
</dbReference>
<evidence type="ECO:0000313" key="17">
    <source>
        <dbReference type="Proteomes" id="UP000183144"/>
    </source>
</evidence>
<keyword evidence="6 9" id="KW-0460">Magnesium</keyword>
<dbReference type="CDD" id="cd03313">
    <property type="entry name" value="enolase"/>
    <property type="match status" value="1"/>
</dbReference>
<keyword evidence="8 9" id="KW-0456">Lyase</keyword>
<feature type="active site" description="Proton acceptor" evidence="9 10">
    <location>
        <position position="342"/>
    </location>
</feature>
<sequence length="418" mass="46290">MAKIAKILAREILDSRGHPTIETTIYLDTGHSGTASVPSGASSARHEAVESRDNDPRRFQGLGVIKAIDLINRTLSAKLKGIDPARQTELDQFLINEDGTADKSNFGANTLLSISQAAVVASAAYYQLPVYQYLRQKYYQQVPLNRLPGPTFNIINGGAHGAGNLDFQEFHLIPSARFTYSQSLQIGETVYQSLFKTLKYRRAITSVGDEGGFAPDLFTNLDALSIILESLKQTPYQLAKDVFLGLDVAADYFYRNGHYEIKDRAQPYSREELIVYYRELVKEFHLFSLEDGLNQDDWTGWGQLNAALGSQCLIVGDDLLSTNPDRVKQAIAKKACNAVLIKPNQIGTITETLKVINLCREAGWKIIVSHRSGETNDTFIADFAVGTLADYTKFGAPVRGERVVKYNRLSAIAAELKL</sequence>
<dbReference type="SFLD" id="SFLDS00001">
    <property type="entry name" value="Enolase"/>
    <property type="match status" value="1"/>
</dbReference>
<dbReference type="Proteomes" id="UP000183144">
    <property type="component" value="Unassembled WGS sequence"/>
</dbReference>
<feature type="region of interest" description="Disordered" evidence="13">
    <location>
        <begin position="32"/>
        <end position="55"/>
    </location>
</feature>
<feature type="binding site" evidence="11">
    <location>
        <begin position="369"/>
        <end position="372"/>
    </location>
    <ligand>
        <name>substrate</name>
    </ligand>
</feature>
<dbReference type="GO" id="GO:0004634">
    <property type="term" value="F:phosphopyruvate hydratase activity"/>
    <property type="evidence" value="ECO:0007669"/>
    <property type="project" value="UniProtKB-UniRule"/>
</dbReference>
<feature type="binding site" evidence="9 12">
    <location>
        <position position="247"/>
    </location>
    <ligand>
        <name>Mg(2+)</name>
        <dbReference type="ChEBI" id="CHEBI:18420"/>
    </ligand>
</feature>
<feature type="active site" description="Proton donor" evidence="9 10">
    <location>
        <position position="210"/>
    </location>
</feature>
<protein>
    <recommendedName>
        <fullName evidence="4 9">Enolase</fullName>
        <ecNumber evidence="3 9">4.2.1.11</ecNumber>
    </recommendedName>
    <alternativeName>
        <fullName evidence="9">2-phospho-D-glycerate hydro-lyase</fullName>
    </alternativeName>
    <alternativeName>
        <fullName evidence="9">2-phosphoglycerate dehydratase</fullName>
    </alternativeName>
</protein>
<dbReference type="PRINTS" id="PR00148">
    <property type="entry name" value="ENOLASE"/>
</dbReference>
<dbReference type="InterPro" id="IPR020811">
    <property type="entry name" value="Enolase_N"/>
</dbReference>
<dbReference type="InterPro" id="IPR029017">
    <property type="entry name" value="Enolase-like_N"/>
</dbReference>
<name>A0A1J4RPW2_9BACT</name>
<evidence type="ECO:0000256" key="1">
    <source>
        <dbReference type="ARBA" id="ARBA00005031"/>
    </source>
</evidence>
<feature type="binding site" evidence="9">
    <location>
        <position position="372"/>
    </location>
    <ligand>
        <name>(2R)-2-phosphoglycerate</name>
        <dbReference type="ChEBI" id="CHEBI:58289"/>
    </ligand>
</feature>
<evidence type="ECO:0000256" key="3">
    <source>
        <dbReference type="ARBA" id="ARBA00012058"/>
    </source>
</evidence>
<keyword evidence="7 9" id="KW-0324">Glycolysis</keyword>
<dbReference type="GO" id="GO:0006096">
    <property type="term" value="P:glycolytic process"/>
    <property type="evidence" value="ECO:0007669"/>
    <property type="project" value="UniProtKB-UniRule"/>
</dbReference>
<evidence type="ECO:0000256" key="8">
    <source>
        <dbReference type="ARBA" id="ARBA00023239"/>
    </source>
</evidence>
<evidence type="ECO:0000256" key="7">
    <source>
        <dbReference type="ARBA" id="ARBA00023152"/>
    </source>
</evidence>
<feature type="binding site" evidence="11">
    <location>
        <position position="393"/>
    </location>
    <ligand>
        <name>substrate</name>
    </ligand>
</feature>
<evidence type="ECO:0000256" key="11">
    <source>
        <dbReference type="PIRSR" id="PIRSR001400-2"/>
    </source>
</evidence>
<evidence type="ECO:0000256" key="6">
    <source>
        <dbReference type="ARBA" id="ARBA00022842"/>
    </source>
</evidence>
<dbReference type="Gene3D" id="3.20.20.120">
    <property type="entry name" value="Enolase-like C-terminal domain"/>
    <property type="match status" value="1"/>
</dbReference>
<dbReference type="SMART" id="SM01193">
    <property type="entry name" value="Enolase_N"/>
    <property type="match status" value="1"/>
</dbReference>
<dbReference type="AlphaFoldDB" id="A0A1J4RPW2"/>
<dbReference type="EC" id="4.2.1.11" evidence="3 9"/>
<feature type="binding site" evidence="11">
    <location>
        <position position="290"/>
    </location>
    <ligand>
        <name>substrate</name>
    </ligand>
</feature>
<keyword evidence="9 12" id="KW-0479">Metal-binding</keyword>
<accession>A0A1J4RPW2</accession>
<dbReference type="InterPro" id="IPR020809">
    <property type="entry name" value="Enolase_CS"/>
</dbReference>
<feature type="binding site" evidence="9">
    <location>
        <position position="393"/>
    </location>
    <ligand>
        <name>(2R)-2-phosphoglycerate</name>
        <dbReference type="ChEBI" id="CHEBI:58289"/>
    </ligand>
</feature>
<evidence type="ECO:0000256" key="9">
    <source>
        <dbReference type="HAMAP-Rule" id="MF_00318"/>
    </source>
</evidence>
<feature type="binding site" evidence="9">
    <location>
        <position position="168"/>
    </location>
    <ligand>
        <name>(2R)-2-phosphoglycerate</name>
        <dbReference type="ChEBI" id="CHEBI:58289"/>
    </ligand>
</feature>
<dbReference type="STRING" id="1805034.AUJ59_02860"/>
<feature type="binding site" evidence="11">
    <location>
        <position position="169"/>
    </location>
    <ligand>
        <name>substrate</name>
    </ligand>
</feature>
<keyword evidence="5 9" id="KW-0964">Secreted</keyword>
<comment type="pathway">
    <text evidence="1 9">Carbohydrate degradation; glycolysis; pyruvate from D-glyceraldehyde 3-phosphate: step 4/5.</text>
</comment>
<evidence type="ECO:0000256" key="12">
    <source>
        <dbReference type="PIRSR" id="PIRSR001400-3"/>
    </source>
</evidence>
<dbReference type="PIRSF" id="PIRSF001400">
    <property type="entry name" value="Enolase"/>
    <property type="match status" value="1"/>
</dbReference>
<gene>
    <name evidence="9" type="primary">eno</name>
    <name evidence="16" type="ORF">AUJ59_02860</name>
</gene>
<comment type="function">
    <text evidence="9">Catalyzes the reversible conversion of 2-phosphoglycerate (2-PG) into phosphoenolpyruvate (PEP). It is essential for the degradation of carbohydrates via glycolysis.</text>
</comment>
<evidence type="ECO:0000256" key="5">
    <source>
        <dbReference type="ARBA" id="ARBA00022525"/>
    </source>
</evidence>
<dbReference type="SFLD" id="SFLDF00002">
    <property type="entry name" value="enolase"/>
    <property type="match status" value="1"/>
</dbReference>
<comment type="caution">
    <text evidence="16">The sequence shown here is derived from an EMBL/GenBank/DDBJ whole genome shotgun (WGS) entry which is preliminary data.</text>
</comment>
<feature type="binding site" evidence="9">
    <location>
        <position position="342"/>
    </location>
    <ligand>
        <name>(2R)-2-phosphoglycerate</name>
        <dbReference type="ChEBI" id="CHEBI:58289"/>
    </ligand>
</feature>
<comment type="subcellular location">
    <subcellularLocation>
        <location evidence="9">Cytoplasm</location>
    </subcellularLocation>
    <subcellularLocation>
        <location evidence="9">Secreted</location>
    </subcellularLocation>
    <subcellularLocation>
        <location evidence="9">Cell surface</location>
    </subcellularLocation>
    <text evidence="9">Fractions of enolase are present in both the cytoplasm and on the cell surface.</text>
</comment>
<feature type="domain" description="Enolase C-terminal TIM barrel" evidence="14">
    <location>
        <begin position="144"/>
        <end position="418"/>
    </location>
</feature>
<dbReference type="InterPro" id="IPR036849">
    <property type="entry name" value="Enolase-like_C_sf"/>
</dbReference>
<feature type="binding site" evidence="11">
    <location>
        <position position="317"/>
    </location>
    <ligand>
        <name>substrate</name>
    </ligand>
</feature>
<dbReference type="SFLD" id="SFLDG00178">
    <property type="entry name" value="enolase"/>
    <property type="match status" value="1"/>
</dbReference>
<evidence type="ECO:0000259" key="14">
    <source>
        <dbReference type="SMART" id="SM01192"/>
    </source>
</evidence>
<feature type="compositionally biased region" description="Polar residues" evidence="13">
    <location>
        <begin position="32"/>
        <end position="42"/>
    </location>
</feature>
<dbReference type="PROSITE" id="PS00164">
    <property type="entry name" value="ENOLASE"/>
    <property type="match status" value="1"/>
</dbReference>
<evidence type="ECO:0000256" key="13">
    <source>
        <dbReference type="SAM" id="MobiDB-lite"/>
    </source>
</evidence>
<dbReference type="NCBIfam" id="TIGR01060">
    <property type="entry name" value="eno"/>
    <property type="match status" value="1"/>
</dbReference>
<dbReference type="Pfam" id="PF03952">
    <property type="entry name" value="Enolase_N"/>
    <property type="match status" value="1"/>
</dbReference>
<dbReference type="PANTHER" id="PTHR11902:SF1">
    <property type="entry name" value="ENOLASE"/>
    <property type="match status" value="1"/>
</dbReference>
<organism evidence="16 17">
    <name type="scientific">Candidatus Beckwithbacteria bacterium CG1_02_47_37</name>
    <dbReference type="NCBI Taxonomy" id="1805034"/>
    <lineage>
        <taxon>Bacteria</taxon>
        <taxon>Candidatus Beckwithiibacteriota</taxon>
    </lineage>
</organism>
<evidence type="ECO:0000313" key="16">
    <source>
        <dbReference type="EMBL" id="OIN88935.1"/>
    </source>
</evidence>
<dbReference type="GO" id="GO:0000287">
    <property type="term" value="F:magnesium ion binding"/>
    <property type="evidence" value="ECO:0007669"/>
    <property type="project" value="UniProtKB-UniRule"/>
</dbReference>
<feature type="compositionally biased region" description="Basic and acidic residues" evidence="13">
    <location>
        <begin position="44"/>
        <end position="55"/>
    </location>
</feature>
<dbReference type="EMBL" id="MNUI01000049">
    <property type="protein sequence ID" value="OIN88935.1"/>
    <property type="molecule type" value="Genomic_DNA"/>
</dbReference>
<comment type="catalytic activity">
    <reaction evidence="9">
        <text>(2R)-2-phosphoglycerate = phosphoenolpyruvate + H2O</text>
        <dbReference type="Rhea" id="RHEA:10164"/>
        <dbReference type="ChEBI" id="CHEBI:15377"/>
        <dbReference type="ChEBI" id="CHEBI:58289"/>
        <dbReference type="ChEBI" id="CHEBI:58702"/>
        <dbReference type="EC" id="4.2.1.11"/>
    </reaction>
</comment>
<comment type="similarity">
    <text evidence="2 9">Belongs to the enolase family.</text>
</comment>
<evidence type="ECO:0000256" key="4">
    <source>
        <dbReference type="ARBA" id="ARBA00017068"/>
    </source>
</evidence>
<keyword evidence="16" id="KW-0670">Pyruvate</keyword>
<dbReference type="Gene3D" id="3.30.390.10">
    <property type="entry name" value="Enolase-like, N-terminal domain"/>
    <property type="match status" value="1"/>
</dbReference>
<dbReference type="UniPathway" id="UPA00109">
    <property type="reaction ID" value="UER00187"/>
</dbReference>
<dbReference type="SUPFAM" id="SSF54826">
    <property type="entry name" value="Enolase N-terminal domain-like"/>
    <property type="match status" value="1"/>
</dbReference>
<feature type="domain" description="Enolase N-terminal" evidence="15">
    <location>
        <begin position="4"/>
        <end position="134"/>
    </location>
</feature>
<reference evidence="16 17" key="1">
    <citation type="journal article" date="2016" name="Environ. Microbiol.">
        <title>Genomic resolution of a cold subsurface aquifer community provides metabolic insights for novel microbes adapted to high CO concentrations.</title>
        <authorList>
            <person name="Probst A.J."/>
            <person name="Castelle C.J."/>
            <person name="Singh A."/>
            <person name="Brown C.T."/>
            <person name="Anantharaman K."/>
            <person name="Sharon I."/>
            <person name="Hug L.A."/>
            <person name="Burstein D."/>
            <person name="Emerson J.B."/>
            <person name="Thomas B.C."/>
            <person name="Banfield J.F."/>
        </authorList>
    </citation>
    <scope>NUCLEOTIDE SEQUENCE [LARGE SCALE GENOMIC DNA]</scope>
    <source>
        <strain evidence="16">CG1_02_47_37</strain>
    </source>
</reference>
<feature type="binding site" evidence="9">
    <location>
        <position position="371"/>
    </location>
    <ligand>
        <name>(2R)-2-phosphoglycerate</name>
        <dbReference type="ChEBI" id="CHEBI:58289"/>
    </ligand>
</feature>
<dbReference type="InterPro" id="IPR020810">
    <property type="entry name" value="Enolase_C"/>
</dbReference>
<keyword evidence="9" id="KW-0963">Cytoplasm</keyword>
<comment type="cofactor">
    <cofactor evidence="12">
        <name>Mg(2+)</name>
        <dbReference type="ChEBI" id="CHEBI:18420"/>
    </cofactor>
    <text evidence="12">Mg(2+) is required for catalysis and for stabilizing the dimer.</text>
</comment>
<feature type="binding site" evidence="11">
    <location>
        <position position="160"/>
    </location>
    <ligand>
        <name>substrate</name>
    </ligand>
</feature>
<dbReference type="SMART" id="SM01192">
    <property type="entry name" value="Enolase_C"/>
    <property type="match status" value="1"/>
</dbReference>
<dbReference type="Pfam" id="PF00113">
    <property type="entry name" value="Enolase_C"/>
    <property type="match status" value="1"/>
</dbReference>